<proteinExistence type="predicted"/>
<dbReference type="AlphaFoldDB" id="A0A252AKD7"/>
<keyword evidence="1" id="KW-0472">Membrane</keyword>
<protein>
    <submittedName>
        <fullName evidence="2">Uncharacterized protein</fullName>
    </submittedName>
</protein>
<keyword evidence="1" id="KW-0812">Transmembrane</keyword>
<gene>
    <name evidence="2" type="ORF">HK17_14260</name>
</gene>
<evidence type="ECO:0000256" key="1">
    <source>
        <dbReference type="SAM" id="Phobius"/>
    </source>
</evidence>
<dbReference type="EMBL" id="JOPA01000056">
    <property type="protein sequence ID" value="OUI90103.1"/>
    <property type="molecule type" value="Genomic_DNA"/>
</dbReference>
<dbReference type="Proteomes" id="UP000194641">
    <property type="component" value="Unassembled WGS sequence"/>
</dbReference>
<reference evidence="3" key="1">
    <citation type="submission" date="2014-06" db="EMBL/GenBank/DDBJ databases">
        <authorList>
            <person name="Winans N.J."/>
            <person name="Newell P.D."/>
            <person name="Douglas A.E."/>
        </authorList>
    </citation>
    <scope>NUCLEOTIDE SEQUENCE [LARGE SCALE GENOMIC DNA]</scope>
</reference>
<organism evidence="2 3">
    <name type="scientific">Acetobacter indonesiensis</name>
    <dbReference type="NCBI Taxonomy" id="104101"/>
    <lineage>
        <taxon>Bacteria</taxon>
        <taxon>Pseudomonadati</taxon>
        <taxon>Pseudomonadota</taxon>
        <taxon>Alphaproteobacteria</taxon>
        <taxon>Acetobacterales</taxon>
        <taxon>Acetobacteraceae</taxon>
        <taxon>Acetobacter</taxon>
    </lineage>
</organism>
<evidence type="ECO:0000313" key="3">
    <source>
        <dbReference type="Proteomes" id="UP000194641"/>
    </source>
</evidence>
<name>A0A252AKD7_9PROT</name>
<feature type="transmembrane region" description="Helical" evidence="1">
    <location>
        <begin position="79"/>
        <end position="100"/>
    </location>
</feature>
<sequence length="102" mass="11470">MDILPAESPGQETVLAMFNTIKERMDEVQRDQREERDARVVLTTRVDALEQRDNVIVDKLDKIAQDNASREGALKLSMWTASFLGPTGLLGVAATIYHLFTH</sequence>
<keyword evidence="1" id="KW-1133">Transmembrane helix</keyword>
<comment type="caution">
    <text evidence="2">The sequence shown here is derived from an EMBL/GenBank/DDBJ whole genome shotgun (WGS) entry which is preliminary data.</text>
</comment>
<accession>A0A252AKD7</accession>
<evidence type="ECO:0000313" key="2">
    <source>
        <dbReference type="EMBL" id="OUI90103.1"/>
    </source>
</evidence>